<dbReference type="EMBL" id="LT629750">
    <property type="protein sequence ID" value="SDT34946.1"/>
    <property type="molecule type" value="Genomic_DNA"/>
</dbReference>
<evidence type="ECO:0000313" key="3">
    <source>
        <dbReference type="Proteomes" id="UP000243904"/>
    </source>
</evidence>
<keyword evidence="1" id="KW-0732">Signal</keyword>
<dbReference type="RefSeq" id="WP_244548829.1">
    <property type="nucleotide sequence ID" value="NZ_LT629750.1"/>
</dbReference>
<evidence type="ECO:0000313" key="2">
    <source>
        <dbReference type="EMBL" id="SDT34946.1"/>
    </source>
</evidence>
<feature type="chain" id="PRO_5009267917" evidence="1">
    <location>
        <begin position="26"/>
        <end position="137"/>
    </location>
</feature>
<keyword evidence="3" id="KW-1185">Reference proteome</keyword>
<reference evidence="3" key="1">
    <citation type="submission" date="2016-10" db="EMBL/GenBank/DDBJ databases">
        <authorList>
            <person name="Varghese N."/>
            <person name="Submissions S."/>
        </authorList>
    </citation>
    <scope>NUCLEOTIDE SEQUENCE [LARGE SCALE GENOMIC DNA]</scope>
    <source>
        <strain evidence="3">GAS369</strain>
    </source>
</reference>
<gene>
    <name evidence="2" type="ORF">SAMN05444158_5548</name>
</gene>
<sequence length="137" mass="15194">MAPNAVARFALGVVIALFISTAMHARDLGQWDDPANAELKKWYQDLKQPDNPVASCCGEADAYWADSFETTPDGDYVAIITDPRDDAPLRRIHRAIGTRIVVPKNKIKWDEGNPTGHGLIFLNHGDYVFCYLPPLGI</sequence>
<protein>
    <submittedName>
        <fullName evidence="2">Uncharacterized protein</fullName>
    </submittedName>
</protein>
<accession>A0A1H1ZNZ5</accession>
<organism evidence="2 3">
    <name type="scientific">Bradyrhizobium canariense</name>
    <dbReference type="NCBI Taxonomy" id="255045"/>
    <lineage>
        <taxon>Bacteria</taxon>
        <taxon>Pseudomonadati</taxon>
        <taxon>Pseudomonadota</taxon>
        <taxon>Alphaproteobacteria</taxon>
        <taxon>Hyphomicrobiales</taxon>
        <taxon>Nitrobacteraceae</taxon>
        <taxon>Bradyrhizobium</taxon>
    </lineage>
</organism>
<proteinExistence type="predicted"/>
<dbReference type="AlphaFoldDB" id="A0A1H1ZNZ5"/>
<dbReference type="Proteomes" id="UP000243904">
    <property type="component" value="Chromosome I"/>
</dbReference>
<feature type="signal peptide" evidence="1">
    <location>
        <begin position="1"/>
        <end position="25"/>
    </location>
</feature>
<evidence type="ECO:0000256" key="1">
    <source>
        <dbReference type="SAM" id="SignalP"/>
    </source>
</evidence>
<name>A0A1H1ZNZ5_9BRAD</name>